<comment type="caution">
    <text evidence="1">The sequence shown here is derived from an EMBL/GenBank/DDBJ whole genome shotgun (WGS) entry which is preliminary data.</text>
</comment>
<sequence>MGFLCFVTGKTYEINLNLDFVAQQSSYAIPNDIPDRTIDGCQRNNSNLCTFYFNDTCSDGNHCSIIIQQDFASFDQFTEQVTSELIKKYNLLYPQAIKSYNSFHNYFEKAVKIIQEKFHGNDLLLDIHQHGQRK</sequence>
<evidence type="ECO:0000313" key="4">
    <source>
        <dbReference type="Proteomes" id="UP000663870"/>
    </source>
</evidence>
<evidence type="ECO:0000313" key="3">
    <source>
        <dbReference type="Proteomes" id="UP000663854"/>
    </source>
</evidence>
<proteinExistence type="predicted"/>
<reference evidence="1" key="1">
    <citation type="submission" date="2021-02" db="EMBL/GenBank/DDBJ databases">
        <authorList>
            <person name="Nowell W R."/>
        </authorList>
    </citation>
    <scope>NUCLEOTIDE SEQUENCE</scope>
</reference>
<keyword evidence="4" id="KW-1185">Reference proteome</keyword>
<dbReference type="AlphaFoldDB" id="A0A815CEY0"/>
<accession>A0A815CEY0</accession>
<gene>
    <name evidence="2" type="ORF">JXQ802_LOCUS44349</name>
    <name evidence="1" type="ORF">PYM288_LOCUS28966</name>
</gene>
<evidence type="ECO:0000313" key="1">
    <source>
        <dbReference type="EMBL" id="CAF1282675.1"/>
    </source>
</evidence>
<dbReference type="EMBL" id="CAJNOH010002251">
    <property type="protein sequence ID" value="CAF1282675.1"/>
    <property type="molecule type" value="Genomic_DNA"/>
</dbReference>
<protein>
    <submittedName>
        <fullName evidence="1">Uncharacterized protein</fullName>
    </submittedName>
</protein>
<name>A0A815CEY0_9BILA</name>
<organism evidence="1 3">
    <name type="scientific">Rotaria sordida</name>
    <dbReference type="NCBI Taxonomy" id="392033"/>
    <lineage>
        <taxon>Eukaryota</taxon>
        <taxon>Metazoa</taxon>
        <taxon>Spiralia</taxon>
        <taxon>Gnathifera</taxon>
        <taxon>Rotifera</taxon>
        <taxon>Eurotatoria</taxon>
        <taxon>Bdelloidea</taxon>
        <taxon>Philodinida</taxon>
        <taxon>Philodinidae</taxon>
        <taxon>Rotaria</taxon>
    </lineage>
</organism>
<evidence type="ECO:0000313" key="2">
    <source>
        <dbReference type="EMBL" id="CAF1560940.1"/>
    </source>
</evidence>
<dbReference type="Proteomes" id="UP000663854">
    <property type="component" value="Unassembled WGS sequence"/>
</dbReference>
<dbReference type="EMBL" id="CAJNOL010003393">
    <property type="protein sequence ID" value="CAF1560940.1"/>
    <property type="molecule type" value="Genomic_DNA"/>
</dbReference>
<dbReference type="Proteomes" id="UP000663870">
    <property type="component" value="Unassembled WGS sequence"/>
</dbReference>